<reference evidence="1" key="1">
    <citation type="submission" date="2022-01" db="EMBL/GenBank/DDBJ databases">
        <title>Novel bile acid biosynthetic pathways are enriched in the microbiome of centenarians.</title>
        <authorList>
            <person name="Sato Y."/>
            <person name="Atarashi K."/>
            <person name="Plichta R.D."/>
            <person name="Arai Y."/>
            <person name="Sasajima S."/>
            <person name="Kearney M.S."/>
            <person name="Suda W."/>
            <person name="Takeshita K."/>
            <person name="Sasaki T."/>
            <person name="Okamoto S."/>
            <person name="Skelly N.A."/>
            <person name="Okamura Y."/>
            <person name="Vlamakis H."/>
            <person name="Li Y."/>
            <person name="Tanoue T."/>
            <person name="Takei H."/>
            <person name="Nittono H."/>
            <person name="Narushima S."/>
            <person name="Irie J."/>
            <person name="Itoh H."/>
            <person name="Moriya K."/>
            <person name="Sugiura Y."/>
            <person name="Suematsu M."/>
            <person name="Moritoki N."/>
            <person name="Shibata S."/>
            <person name="Littman R.D."/>
            <person name="Fischbach A.M."/>
            <person name="Uwamino Y."/>
            <person name="Inoue T."/>
            <person name="Honda A."/>
            <person name="Hattori M."/>
            <person name="Murai T."/>
            <person name="Xavier J.R."/>
            <person name="Hirose N."/>
            <person name="Honda K."/>
        </authorList>
    </citation>
    <scope>NUCLEOTIDE SEQUENCE</scope>
    <source>
        <strain evidence="1">CE91-St55</strain>
    </source>
</reference>
<evidence type="ECO:0000313" key="2">
    <source>
        <dbReference type="Proteomes" id="UP001055091"/>
    </source>
</evidence>
<dbReference type="EMBL" id="BQNJ01000001">
    <property type="protein sequence ID" value="GKH02108.1"/>
    <property type="molecule type" value="Genomic_DNA"/>
</dbReference>
<organism evidence="1 2">
    <name type="scientific">Hungatella hathewayi</name>
    <dbReference type="NCBI Taxonomy" id="154046"/>
    <lineage>
        <taxon>Bacteria</taxon>
        <taxon>Bacillati</taxon>
        <taxon>Bacillota</taxon>
        <taxon>Clostridia</taxon>
        <taxon>Lachnospirales</taxon>
        <taxon>Lachnospiraceae</taxon>
        <taxon>Hungatella</taxon>
    </lineage>
</organism>
<proteinExistence type="predicted"/>
<comment type="caution">
    <text evidence="1">The sequence shown here is derived from an EMBL/GenBank/DDBJ whole genome shotgun (WGS) entry which is preliminary data.</text>
</comment>
<dbReference type="RefSeq" id="WP_070102789.1">
    <property type="nucleotide sequence ID" value="NZ_BQNJ01000001.1"/>
</dbReference>
<evidence type="ECO:0000313" key="1">
    <source>
        <dbReference type="EMBL" id="GKH02108.1"/>
    </source>
</evidence>
<name>A0A174STM3_9FIRM</name>
<dbReference type="AlphaFoldDB" id="A0A174STM3"/>
<protein>
    <submittedName>
        <fullName evidence="1">Uncharacterized protein</fullName>
    </submittedName>
</protein>
<accession>A0A174STM3</accession>
<sequence length="400" mass="44206">MSEKKHHVASLYERSPAVAGLNQIQGFDPCKLLRRTVSRTGEGEVLKLDLRYKKLWFRLAYPQGRLKLNALRITEQLAIYEARVYLDRSDVEPIGNYTATCTREEATNGHYIKVAQEAALDEALTNAGFGLQFSDICGDKNGERYGSEIPLSGERTDRNDREAVNPGADCRPQAMTTAVTTQQTVPPAEDLQPTADNADPREQTVNAVTMIQQAADVSKIPVQTEHRTDSPQPAFAEREGVQKSSVTTREEGTAMPTAAEEILSRREHVVISGERDQLPTEMMDYAAAEGRAKSTNADTPVPNGGAVSGQIIQDTAQEQARQVSYTADMPVAEIIKRMTFEEAQQVTVDEGTCNGWTLAEVAERRPPSLKWYVYGYKKNNNILRAAAQIMWDSLNAQKAG</sequence>
<gene>
    <name evidence="1" type="ORF">CE91St55_40890</name>
</gene>
<dbReference type="Proteomes" id="UP001055091">
    <property type="component" value="Unassembled WGS sequence"/>
</dbReference>